<dbReference type="Pfam" id="PF02847">
    <property type="entry name" value="MA3"/>
    <property type="match status" value="1"/>
</dbReference>
<dbReference type="EMBL" id="JP287985">
    <property type="protein sequence ID" value="AEQ17275.1"/>
    <property type="molecule type" value="mRNA"/>
</dbReference>
<dbReference type="SUPFAM" id="SSF48371">
    <property type="entry name" value="ARM repeat"/>
    <property type="match status" value="1"/>
</dbReference>
<evidence type="ECO:0000256" key="1">
    <source>
        <dbReference type="ARBA" id="ARBA00004496"/>
    </source>
</evidence>
<evidence type="ECO:0000313" key="8">
    <source>
        <dbReference type="EMBL" id="AEQ17275.1"/>
    </source>
</evidence>
<dbReference type="InterPro" id="IPR039778">
    <property type="entry name" value="PDCD4"/>
</dbReference>
<evidence type="ECO:0000256" key="6">
    <source>
        <dbReference type="SAM" id="MobiDB-lite"/>
    </source>
</evidence>
<feature type="domain" description="MI" evidence="7">
    <location>
        <begin position="117"/>
        <end position="240"/>
    </location>
</feature>
<comment type="similarity">
    <text evidence="2">Belongs to the PDCD4 family.</text>
</comment>
<dbReference type="GO" id="GO:0045892">
    <property type="term" value="P:negative regulation of DNA-templated transcription"/>
    <property type="evidence" value="ECO:0007669"/>
    <property type="project" value="InterPro"/>
</dbReference>
<keyword evidence="3" id="KW-0963">Cytoplasm</keyword>
<dbReference type="Gene3D" id="1.25.40.180">
    <property type="match status" value="1"/>
</dbReference>
<dbReference type="PANTHER" id="PTHR12626:SF4">
    <property type="entry name" value="PROGRAMMED CELL DEATH PROTEIN 4"/>
    <property type="match status" value="1"/>
</dbReference>
<organism evidence="8">
    <name type="scientific">Pipa carvalhoi</name>
    <name type="common">Carvalho's Surinam toad</name>
    <dbReference type="NCBI Taxonomy" id="191480"/>
    <lineage>
        <taxon>Eukaryota</taxon>
        <taxon>Metazoa</taxon>
        <taxon>Chordata</taxon>
        <taxon>Craniata</taxon>
        <taxon>Vertebrata</taxon>
        <taxon>Euteleostomi</taxon>
        <taxon>Amphibia</taxon>
        <taxon>Batrachia</taxon>
        <taxon>Anura</taxon>
        <taxon>Pipoidea</taxon>
        <taxon>Pipidae</taxon>
        <taxon>Pipinae</taxon>
        <taxon>Pipa</taxon>
    </lineage>
</organism>
<keyword evidence="5" id="KW-0539">Nucleus</keyword>
<protein>
    <submittedName>
        <fullName evidence="8">Putative programmed cell death 4</fullName>
    </submittedName>
</protein>
<feature type="compositionally biased region" description="Basic residues" evidence="6">
    <location>
        <begin position="15"/>
        <end position="25"/>
    </location>
</feature>
<feature type="non-terminal residue" evidence="8">
    <location>
        <position position="256"/>
    </location>
</feature>
<proteinExistence type="evidence at transcript level"/>
<dbReference type="PANTHER" id="PTHR12626">
    <property type="entry name" value="PROGRAMMED CELL DEATH 4"/>
    <property type="match status" value="1"/>
</dbReference>
<dbReference type="FunFam" id="1.25.40.180:FF:000008">
    <property type="entry name" value="Programmed cell death protein 4"/>
    <property type="match status" value="1"/>
</dbReference>
<evidence type="ECO:0000256" key="5">
    <source>
        <dbReference type="ARBA" id="ARBA00023242"/>
    </source>
</evidence>
<reference evidence="8" key="1">
    <citation type="submission" date="2011-09" db="EMBL/GenBank/DDBJ databases">
        <title>The odds of duplicate gene persistence after polyploidization.</title>
        <authorList>
            <person name="Chain F.J.J."/>
            <person name="Evans B.J."/>
            <person name="Dushoff J."/>
        </authorList>
    </citation>
    <scope>NUCLEOTIDE SEQUENCE</scope>
    <source>
        <tissue evidence="8">Liver</tissue>
    </source>
</reference>
<evidence type="ECO:0000256" key="2">
    <source>
        <dbReference type="ARBA" id="ARBA00005497"/>
    </source>
</evidence>
<comment type="subcellular location">
    <subcellularLocation>
        <location evidence="1">Cytoplasm</location>
    </subcellularLocation>
</comment>
<feature type="non-terminal residue" evidence="8">
    <location>
        <position position="1"/>
    </location>
</feature>
<evidence type="ECO:0000259" key="7">
    <source>
        <dbReference type="PROSITE" id="PS51366"/>
    </source>
</evidence>
<dbReference type="AlphaFoldDB" id="G5E3M1"/>
<evidence type="ECO:0000256" key="3">
    <source>
        <dbReference type="ARBA" id="ARBA00022490"/>
    </source>
</evidence>
<dbReference type="GO" id="GO:0005829">
    <property type="term" value="C:cytosol"/>
    <property type="evidence" value="ECO:0007669"/>
    <property type="project" value="TreeGrafter"/>
</dbReference>
<keyword evidence="4" id="KW-0677">Repeat</keyword>
<name>G5E3M1_9PIPI</name>
<dbReference type="InterPro" id="IPR016024">
    <property type="entry name" value="ARM-type_fold"/>
</dbReference>
<dbReference type="SMART" id="SM00544">
    <property type="entry name" value="MA3"/>
    <property type="match status" value="1"/>
</dbReference>
<feature type="region of interest" description="Disordered" evidence="6">
    <location>
        <begin position="1"/>
        <end position="38"/>
    </location>
</feature>
<dbReference type="InterPro" id="IPR003891">
    <property type="entry name" value="Initiation_fac_eIF4g_MI"/>
</dbReference>
<dbReference type="PROSITE" id="PS51366">
    <property type="entry name" value="MI"/>
    <property type="match status" value="1"/>
</dbReference>
<dbReference type="GO" id="GO:0005634">
    <property type="term" value="C:nucleus"/>
    <property type="evidence" value="ECO:0007669"/>
    <property type="project" value="TreeGrafter"/>
</dbReference>
<evidence type="ECO:0000256" key="4">
    <source>
        <dbReference type="ARBA" id="ARBA00022737"/>
    </source>
</evidence>
<sequence>DWTPQEKALHEAKVKAKAKHRIRRTSSRDSYDESAQGDTVYQKVVPELDEAGLQKNVQPMVQEYFQHGDTGVIALLKELNLGVGPRVFLDSLCPCPKERPVTGNPLACSQTWWGRSWVPGTSLTPSIGCLTCLTSYEAEHCLRDLEVPHFHHELVYEAVVMVLEGSAEGRVLMAVKLLKALWESGLITLDQMNRGFQRVYAELPDLSLDVPLAHVVLEKLVELCFQEGVITQQLRDECPARGRKRFVSEGDGGRIK</sequence>
<accession>G5E3M1</accession>